<accession>A0A5M6ITD4</accession>
<feature type="coiled-coil region" evidence="1">
    <location>
        <begin position="1322"/>
        <end position="1349"/>
    </location>
</feature>
<dbReference type="InterPro" id="IPR017853">
    <property type="entry name" value="GH"/>
</dbReference>
<evidence type="ECO:0000256" key="1">
    <source>
        <dbReference type="SAM" id="Coils"/>
    </source>
</evidence>
<dbReference type="Gene3D" id="3.20.20.80">
    <property type="entry name" value="Glycosidases"/>
    <property type="match status" value="1"/>
</dbReference>
<keyword evidence="2" id="KW-0378">Hydrolase</keyword>
<keyword evidence="3" id="KW-1185">Reference proteome</keyword>
<dbReference type="GO" id="GO:0016787">
    <property type="term" value="F:hydrolase activity"/>
    <property type="evidence" value="ECO:0007669"/>
    <property type="project" value="UniProtKB-KW"/>
</dbReference>
<dbReference type="EMBL" id="VWPK01000019">
    <property type="protein sequence ID" value="KAA5611574.1"/>
    <property type="molecule type" value="Genomic_DNA"/>
</dbReference>
<dbReference type="OrthoDB" id="7239510at2"/>
<sequence>MTVTHAGALAVGQSNQGYFIGGDPWPFGQLLGGLSTAWGVPRAVYTLGGWTGPDGWALQQGAVDNTWSTYGGTPVYVSGSNSGFLDASAGGDPSTWGPGYAGIGVRNFVTSLLTATDRNRIPLIWWLNTETDSQLRTTADKATYKAAVIRWLTLLRSWVGKSADRLPVFAPLPIPYAPSNTAAQRMIREVFHELATDPAMNFHIALRNTSDAEPRGGTDTSHIDGPDLKTWGLRLALSVSRWMRALYGIGPAADYGGLGPRITHAWAETATTTVITVTHDRGTQLKTLDAKALDGRGWSVRDNGAIRAVSAAAIIGANKVRITHAACAGTAAQREIGYCLFGERTGRNGCIYDNASTLTPPAGMSASFALDLPIAGTFLPLVASETAEGTVPYTISLSPQSPGTLAAAADGTAAWTTTITTTTTGGDSVEWCIHDLSEGARADWATLTGTAAGAQLSVPFRATGDYLIVRKPGDDSKKAYSDRVTVTPYVDPFAIVLSPQSPGSIMAGVSGTAIWTTTVTTTAGNSAEWAVFTAQNAARSGWATLTGTLAGATLAVPFLATGDYLTVRKPGTDSVRTYSDPVTVNPYVPPVVEFQATLSPSSPDSLPAAPDGSAEWTITVTTKGGDSFEWAVFTAQNWGRNAWALVTGSSTGKQIKVPFRASGDYLVVRKPGDDSKKFYSQKVTLISVSSWGIVAKAQATSAATLASKQAGHYVRLNPWSPGTLVESIQGQGAVWNVQVDTNGVSRVAYVVVKSSDFSWRSSATVVSVPPSKAVMIAPRLMATGDFVKVWDADDFNVTTDSGVCTIATSTPGGGTRSLSITPQQPGTVYEMTAGAGAPYTFTVKSTGISKIGWVVVKSSDFSWRTALNVVPTTGQIQVTARMVATGDFVKVYDANDLAYYVDSGLCKVALDPTGGAPLDPADIAFAKAWVKDIYMGADIERGWAWAVPGGALTYGKYLKAQGFDYVRLFYGWRPAYDMMGEGKSPPTKAQFTRILDAAKAYMDAGLKVILDCADVLTTWEDFTANEAVIYQHIRNCTTWIAERQFDRTKFACGPANEWGGNSDYTLHQVALHRILREALPGYVLVCGANNWKHYSAMISKRPFVADGRVLWDHHSYDAKSAAEWGTIEGQIQAWSAANGGLVTIWTEAGLGYGGWTDSGGVYHQGQEQDPVAWMRNIDAMFPAMHSQRPGFWAVTYGNAYRLNKSASDAAIKDGSDGGPDLLTRFKDLAAAIRADLGDTGNGGDPGSDPGGNVVIPLPPQLEGLFDGTDPFNQLNQITIRNTIRKAQDNFNTIGAYFAALTEVLKDLLAELIALHTYTRERISALEARVSALETENDAQAAELASLRNDLAESRITALPGPFANDAAAASKVLIGGYYFDNSGVTRRRMT</sequence>
<dbReference type="Proteomes" id="UP000325255">
    <property type="component" value="Unassembled WGS sequence"/>
</dbReference>
<evidence type="ECO:0000313" key="3">
    <source>
        <dbReference type="Proteomes" id="UP000325255"/>
    </source>
</evidence>
<evidence type="ECO:0000313" key="2">
    <source>
        <dbReference type="EMBL" id="KAA5611574.1"/>
    </source>
</evidence>
<protein>
    <submittedName>
        <fullName evidence="2">Cellulase family glycosylhydrolase</fullName>
    </submittedName>
</protein>
<keyword evidence="1" id="KW-0175">Coiled coil</keyword>
<name>A0A5M6ITD4_9PROT</name>
<reference evidence="2 3" key="1">
    <citation type="submission" date="2019-09" db="EMBL/GenBank/DDBJ databases">
        <title>Genome sequence of Rhodovastum atsumiense, a diverse member of the Acetobacteraceae family of non-sulfur purple photosynthetic bacteria.</title>
        <authorList>
            <person name="Meyer T."/>
            <person name="Kyndt J."/>
        </authorList>
    </citation>
    <scope>NUCLEOTIDE SEQUENCE [LARGE SCALE GENOMIC DNA]</scope>
    <source>
        <strain evidence="2 3">DSM 21279</strain>
    </source>
</reference>
<gene>
    <name evidence="2" type="ORF">F1189_13500</name>
</gene>
<proteinExistence type="predicted"/>
<dbReference type="RefSeq" id="WP_150041348.1">
    <property type="nucleotide sequence ID" value="NZ_OW485606.1"/>
</dbReference>
<comment type="caution">
    <text evidence="2">The sequence shown here is derived from an EMBL/GenBank/DDBJ whole genome shotgun (WGS) entry which is preliminary data.</text>
</comment>
<organism evidence="2 3">
    <name type="scientific">Rhodovastum atsumiense</name>
    <dbReference type="NCBI Taxonomy" id="504468"/>
    <lineage>
        <taxon>Bacteria</taxon>
        <taxon>Pseudomonadati</taxon>
        <taxon>Pseudomonadota</taxon>
        <taxon>Alphaproteobacteria</taxon>
        <taxon>Acetobacterales</taxon>
        <taxon>Acetobacteraceae</taxon>
        <taxon>Rhodovastum</taxon>
    </lineage>
</organism>
<dbReference type="CDD" id="cd14688">
    <property type="entry name" value="bZIP_YAP"/>
    <property type="match status" value="1"/>
</dbReference>
<dbReference type="SUPFAM" id="SSF51445">
    <property type="entry name" value="(Trans)glycosidases"/>
    <property type="match status" value="1"/>
</dbReference>